<name>A6J781_RAT</name>
<proteinExistence type="predicted"/>
<evidence type="ECO:0000313" key="2">
    <source>
        <dbReference type="EMBL" id="EDM14686.1"/>
    </source>
</evidence>
<dbReference type="EMBL" id="CH473977">
    <property type="protein sequence ID" value="EDL98231.1"/>
    <property type="molecule type" value="Genomic_DNA"/>
</dbReference>
<dbReference type="Proteomes" id="UP000234681">
    <property type="component" value="Chromosome 17"/>
</dbReference>
<gene>
    <name evidence="1" type="ORF">rCG_44234</name>
    <name evidence="2" type="ORF">rCG_46678</name>
</gene>
<accession>A6J781</accession>
<organism evidence="1 3">
    <name type="scientific">Rattus norvegicus</name>
    <name type="common">Rat</name>
    <dbReference type="NCBI Taxonomy" id="10116"/>
    <lineage>
        <taxon>Eukaryota</taxon>
        <taxon>Metazoa</taxon>
        <taxon>Chordata</taxon>
        <taxon>Craniata</taxon>
        <taxon>Vertebrata</taxon>
        <taxon>Euteleostomi</taxon>
        <taxon>Mammalia</taxon>
        <taxon>Eutheria</taxon>
        <taxon>Euarchontoglires</taxon>
        <taxon>Glires</taxon>
        <taxon>Rodentia</taxon>
        <taxon>Myomorpha</taxon>
        <taxon>Muroidea</taxon>
        <taxon>Muridae</taxon>
        <taxon>Murinae</taxon>
        <taxon>Rattus</taxon>
    </lineage>
</organism>
<protein>
    <submittedName>
        <fullName evidence="1">RCG44234</fullName>
    </submittedName>
    <submittedName>
        <fullName evidence="2">RCG46678</fullName>
    </submittedName>
</protein>
<sequence length="15" mass="1593">MSSRAAPPTCPNTIF</sequence>
<evidence type="ECO:0000313" key="1">
    <source>
        <dbReference type="EMBL" id="EDL98231.1"/>
    </source>
</evidence>
<dbReference type="EMBL" id="CH473971">
    <property type="protein sequence ID" value="EDM14686.1"/>
    <property type="molecule type" value="Genomic_DNA"/>
</dbReference>
<evidence type="ECO:0000313" key="3">
    <source>
        <dbReference type="Proteomes" id="UP000234681"/>
    </source>
</evidence>
<reference evidence="1" key="1">
    <citation type="journal article" date="2005" name="Genome Res.">
        <title>Gene and alternative splicing annotation with AIR.</title>
        <authorList>
            <person name="Florea L."/>
            <person name="Di Francesco V."/>
            <person name="Miller J."/>
            <person name="Turner R."/>
            <person name="Yao A."/>
            <person name="Harris M."/>
            <person name="Walenz B."/>
            <person name="Mobarry C."/>
            <person name="Merkulov G.V."/>
            <person name="Charlab R."/>
            <person name="Dew I."/>
            <person name="Deng Z."/>
            <person name="Istrail S."/>
            <person name="Li P."/>
            <person name="Sutton G."/>
        </authorList>
    </citation>
    <scope>NUCLEOTIDE SEQUENCE</scope>
    <source>
        <strain evidence="1">BN</strain>
    </source>
</reference>
<dbReference type="Proteomes" id="UP000234681">
    <property type="component" value="Chromosome 18"/>
</dbReference>
<reference evidence="3" key="3">
    <citation type="submission" date="2005-09" db="EMBL/GenBank/DDBJ databases">
        <authorList>
            <person name="Mural R.J."/>
            <person name="Li P.W."/>
            <person name="Adams M.D."/>
            <person name="Amanatides P.G."/>
            <person name="Baden-Tillson H."/>
            <person name="Barnstead M."/>
            <person name="Chin S.H."/>
            <person name="Dew I."/>
            <person name="Evans C.A."/>
            <person name="Ferriera S."/>
            <person name="Flanigan M."/>
            <person name="Fosler C."/>
            <person name="Glodek A."/>
            <person name="Gu Z."/>
            <person name="Holt R.A."/>
            <person name="Jennings D."/>
            <person name="Kraft C.L."/>
            <person name="Lu F."/>
            <person name="Nguyen T."/>
            <person name="Nusskern D.R."/>
            <person name="Pfannkoch C.M."/>
            <person name="Sitter C."/>
            <person name="Sutton G.G."/>
            <person name="Venter J.C."/>
            <person name="Wang Z."/>
            <person name="Woodage T."/>
            <person name="Zheng X.H."/>
            <person name="Zhong F."/>
        </authorList>
    </citation>
    <scope>NUCLEOTIDE SEQUENCE [LARGE SCALE GENOMIC DNA]</scope>
    <source>
        <strain>BN</strain>
        <strain evidence="3">Sprague-Dawley</strain>
    </source>
</reference>
<reference evidence="1" key="2">
    <citation type="submission" date="2005-07" db="EMBL/GenBank/DDBJ databases">
        <authorList>
            <person name="Mural R.J."/>
            <person name="Li P.W."/>
            <person name="Adams M.D."/>
            <person name="Amanatides P.G."/>
            <person name="Baden-Tillson H."/>
            <person name="Barnstead M."/>
            <person name="Chin S.H."/>
            <person name="Dew I."/>
            <person name="Evans C.A."/>
            <person name="Ferriera S."/>
            <person name="Flanigan M."/>
            <person name="Fosler C."/>
            <person name="Glodek A."/>
            <person name="Gu Z."/>
            <person name="Holt R.A."/>
            <person name="Jennings D."/>
            <person name="Kraft C.L."/>
            <person name="Lu F."/>
            <person name="Nguyen T."/>
            <person name="Nusskern D.R."/>
            <person name="Pfannkoch C.M."/>
            <person name="Sitter C."/>
            <person name="Sutton G.G."/>
            <person name="Venter J.C."/>
            <person name="Wang Z."/>
            <person name="Woodage T."/>
            <person name="Zheng X.H."/>
            <person name="Zhong F."/>
        </authorList>
    </citation>
    <scope>NUCLEOTIDE SEQUENCE</scope>
    <source>
        <strain evidence="1">BN</strain>
    </source>
</reference>